<feature type="region of interest" description="Disordered" evidence="3">
    <location>
        <begin position="402"/>
        <end position="422"/>
    </location>
</feature>
<dbReference type="Gene3D" id="3.40.50.2000">
    <property type="entry name" value="Glycogen Phosphorylase B"/>
    <property type="match status" value="1"/>
</dbReference>
<feature type="domain" description="Glycosyltransferase subfamily 4-like N-terminal" evidence="4">
    <location>
        <begin position="45"/>
        <end position="199"/>
    </location>
</feature>
<accession>A0ABY7XSK9</accession>
<organism evidence="5 6">
    <name type="scientific">Microbacterium luteolum</name>
    <name type="common">Aureobacterium luteolum</name>
    <dbReference type="NCBI Taxonomy" id="69367"/>
    <lineage>
        <taxon>Bacteria</taxon>
        <taxon>Bacillati</taxon>
        <taxon>Actinomycetota</taxon>
        <taxon>Actinomycetes</taxon>
        <taxon>Micrococcales</taxon>
        <taxon>Microbacteriaceae</taxon>
        <taxon>Microbacterium</taxon>
    </lineage>
</organism>
<dbReference type="EMBL" id="CP078075">
    <property type="protein sequence ID" value="WDM44133.1"/>
    <property type="molecule type" value="Genomic_DNA"/>
</dbReference>
<evidence type="ECO:0000313" key="6">
    <source>
        <dbReference type="Proteomes" id="UP001215097"/>
    </source>
</evidence>
<evidence type="ECO:0000313" key="5">
    <source>
        <dbReference type="EMBL" id="WDM44133.1"/>
    </source>
</evidence>
<feature type="compositionally biased region" description="Basic residues" evidence="3">
    <location>
        <begin position="413"/>
        <end position="422"/>
    </location>
</feature>
<dbReference type="EC" id="2.4.-.-" evidence="5"/>
<dbReference type="Pfam" id="PF13439">
    <property type="entry name" value="Glyco_transf_4"/>
    <property type="match status" value="1"/>
</dbReference>
<evidence type="ECO:0000256" key="3">
    <source>
        <dbReference type="SAM" id="MobiDB-lite"/>
    </source>
</evidence>
<dbReference type="RefSeq" id="WP_282214266.1">
    <property type="nucleotide sequence ID" value="NZ_BAAAUN010000001.1"/>
</dbReference>
<sequence>MSEGGSAPAEGRIVQTESWLIRVPPGIGSHSPLLVIPTVHPRGDRRVVRCAQVALDAGFRVHFLWLGEGVSSVDPAVGETLFPRPKNALARISMVKGIARQAAEHEATLWHIHDFYFLAAAKKRRKRGGPPVLYDVHEYYATYYSAKVPGPRFLRESVATAIEAYQVRSAKALGAANVATDDMARTFRAAGVRVSVSPNYPLLEQYSDLPSVPFADRRWTVLHTGTLSRPYGTRLLIELIARSASRGLPFEFQVLERYPSAGHEDDFRGMLDLQGPLPNLEMLPARPAHDVPKLLANAGFGLSLLQAEGQNELAVASKSYEYTIAGLVNVVTDRVAQKRFADSYAVPVSGHEDDVDGMLDQMMALADNPEETARRLASTATEARRELTWEMAVQPGLSQIMLESAQDVSPHSKQYRRRNRQR</sequence>
<gene>
    <name evidence="5" type="ORF">KV395_13140</name>
</gene>
<keyword evidence="2 5" id="KW-0808">Transferase</keyword>
<reference evidence="5 6" key="1">
    <citation type="submission" date="2021-06" db="EMBL/GenBank/DDBJ databases">
        <title>Genome-based taxonomic framework of Microbacterium strains isolated from marine environment, the description of four new species and reclassification of four preexisting species.</title>
        <authorList>
            <person name="Lee S.D."/>
            <person name="Kim S.-M."/>
            <person name="Byeon Y.-S."/>
            <person name="Yang H.L."/>
            <person name="Kim I.S."/>
        </authorList>
    </citation>
    <scope>NUCLEOTIDE SEQUENCE [LARGE SCALE GENOMIC DNA]</scope>
    <source>
        <strain evidence="5 6">KACC 14465</strain>
    </source>
</reference>
<keyword evidence="6" id="KW-1185">Reference proteome</keyword>
<evidence type="ECO:0000256" key="2">
    <source>
        <dbReference type="ARBA" id="ARBA00022679"/>
    </source>
</evidence>
<proteinExistence type="predicted"/>
<dbReference type="GO" id="GO:0016757">
    <property type="term" value="F:glycosyltransferase activity"/>
    <property type="evidence" value="ECO:0007669"/>
    <property type="project" value="UniProtKB-KW"/>
</dbReference>
<name>A0ABY7XSK9_MICLT</name>
<keyword evidence="1 5" id="KW-0328">Glycosyltransferase</keyword>
<dbReference type="Proteomes" id="UP001215097">
    <property type="component" value="Chromosome"/>
</dbReference>
<evidence type="ECO:0000256" key="1">
    <source>
        <dbReference type="ARBA" id="ARBA00022676"/>
    </source>
</evidence>
<protein>
    <submittedName>
        <fullName evidence="5">Glycosyltransferase</fullName>
        <ecNumber evidence="5">2.4.-.-</ecNumber>
    </submittedName>
</protein>
<evidence type="ECO:0000259" key="4">
    <source>
        <dbReference type="Pfam" id="PF13439"/>
    </source>
</evidence>
<dbReference type="InterPro" id="IPR028098">
    <property type="entry name" value="Glyco_trans_4-like_N"/>
</dbReference>
<dbReference type="SUPFAM" id="SSF53756">
    <property type="entry name" value="UDP-Glycosyltransferase/glycogen phosphorylase"/>
    <property type="match status" value="1"/>
</dbReference>